<evidence type="ECO:0000313" key="6">
    <source>
        <dbReference type="Proteomes" id="UP000076722"/>
    </source>
</evidence>
<dbReference type="PANTHER" id="PTHR31836">
    <property type="match status" value="1"/>
</dbReference>
<evidence type="ECO:0000313" key="5">
    <source>
        <dbReference type="EMBL" id="KZS96138.1"/>
    </source>
</evidence>
<sequence length="252" mass="26310">MHCSLVVLALLSVVAAVPHHYTHHARHAALARAHVRAPVPLALAEPEPLPVVPKVIAKRKARRDSQKCKPRPTPVASSSSTSHSVAPSPPPAAVGGVANPGADPITTHTTTTTQAPPPPPPTTSASPAQAAPPPSSGNLPSYMTGQQTGQGTFYETGLGSCGITNTDSDHIVAVSMLLYDTYPGYTNVNPNNNPVCGRKIRASYKGNSVDVTVTDRCTGCKITDLDFSPSAFDILADPSIGRISGMTWDWIS</sequence>
<evidence type="ECO:0000256" key="2">
    <source>
        <dbReference type="SAM" id="MobiDB-lite"/>
    </source>
</evidence>
<dbReference type="InterPro" id="IPR009009">
    <property type="entry name" value="RlpA-like_DPBB"/>
</dbReference>
<gene>
    <name evidence="5" type="ORF">SISNIDRAFT_451833</name>
</gene>
<feature type="compositionally biased region" description="Low complexity" evidence="2">
    <location>
        <begin position="93"/>
        <end position="114"/>
    </location>
</feature>
<dbReference type="AlphaFoldDB" id="A0A164XN72"/>
<dbReference type="Gene3D" id="2.40.40.10">
    <property type="entry name" value="RlpA-like domain"/>
    <property type="match status" value="1"/>
</dbReference>
<reference evidence="5 6" key="1">
    <citation type="journal article" date="2016" name="Mol. Biol. Evol.">
        <title>Comparative Genomics of Early-Diverging Mushroom-Forming Fungi Provides Insights into the Origins of Lignocellulose Decay Capabilities.</title>
        <authorList>
            <person name="Nagy L.G."/>
            <person name="Riley R."/>
            <person name="Tritt A."/>
            <person name="Adam C."/>
            <person name="Daum C."/>
            <person name="Floudas D."/>
            <person name="Sun H."/>
            <person name="Yadav J.S."/>
            <person name="Pangilinan J."/>
            <person name="Larsson K.H."/>
            <person name="Matsuura K."/>
            <person name="Barry K."/>
            <person name="Labutti K."/>
            <person name="Kuo R."/>
            <person name="Ohm R.A."/>
            <person name="Bhattacharya S.S."/>
            <person name="Shirouzu T."/>
            <person name="Yoshinaga Y."/>
            <person name="Martin F.M."/>
            <person name="Grigoriev I.V."/>
            <person name="Hibbett D.S."/>
        </authorList>
    </citation>
    <scope>NUCLEOTIDE SEQUENCE [LARGE SCALE GENOMIC DNA]</scope>
    <source>
        <strain evidence="5 6">HHB9708</strain>
    </source>
</reference>
<feature type="signal peptide" evidence="3">
    <location>
        <begin position="1"/>
        <end position="16"/>
    </location>
</feature>
<dbReference type="InterPro" id="IPR051477">
    <property type="entry name" value="Expansin_CellWall"/>
</dbReference>
<feature type="compositionally biased region" description="Polar residues" evidence="2">
    <location>
        <begin position="137"/>
        <end position="148"/>
    </location>
</feature>
<feature type="chain" id="PRO_5007854384" description="RlpA-like protein double-psi beta-barrel domain-containing protein" evidence="3">
    <location>
        <begin position="17"/>
        <end position="252"/>
    </location>
</feature>
<dbReference type="Proteomes" id="UP000076722">
    <property type="component" value="Unassembled WGS sequence"/>
</dbReference>
<organism evidence="5 6">
    <name type="scientific">Sistotremastrum niveocremeum HHB9708</name>
    <dbReference type="NCBI Taxonomy" id="1314777"/>
    <lineage>
        <taxon>Eukaryota</taxon>
        <taxon>Fungi</taxon>
        <taxon>Dikarya</taxon>
        <taxon>Basidiomycota</taxon>
        <taxon>Agaricomycotina</taxon>
        <taxon>Agaricomycetes</taxon>
        <taxon>Sistotremastrales</taxon>
        <taxon>Sistotremastraceae</taxon>
        <taxon>Sertulicium</taxon>
        <taxon>Sertulicium niveocremeum</taxon>
    </lineage>
</organism>
<evidence type="ECO:0000259" key="4">
    <source>
        <dbReference type="Pfam" id="PF03330"/>
    </source>
</evidence>
<evidence type="ECO:0000256" key="3">
    <source>
        <dbReference type="SAM" id="SignalP"/>
    </source>
</evidence>
<dbReference type="Pfam" id="PF03330">
    <property type="entry name" value="DPBB_1"/>
    <property type="match status" value="1"/>
</dbReference>
<dbReference type="InterPro" id="IPR036908">
    <property type="entry name" value="RlpA-like_sf"/>
</dbReference>
<accession>A0A164XN72</accession>
<dbReference type="CDD" id="cd22191">
    <property type="entry name" value="DPBB_RlpA_EXP_N-like"/>
    <property type="match status" value="1"/>
</dbReference>
<dbReference type="OrthoDB" id="623670at2759"/>
<proteinExistence type="predicted"/>
<dbReference type="SUPFAM" id="SSF50685">
    <property type="entry name" value="Barwin-like endoglucanases"/>
    <property type="match status" value="1"/>
</dbReference>
<dbReference type="PANTHER" id="PTHR31836:SF28">
    <property type="entry name" value="SRCR DOMAIN-CONTAINING PROTEIN-RELATED"/>
    <property type="match status" value="1"/>
</dbReference>
<feature type="region of interest" description="Disordered" evidence="2">
    <location>
        <begin position="58"/>
        <end position="148"/>
    </location>
</feature>
<keyword evidence="6" id="KW-1185">Reference proteome</keyword>
<dbReference type="STRING" id="1314777.A0A164XN72"/>
<feature type="compositionally biased region" description="Low complexity" evidence="2">
    <location>
        <begin position="74"/>
        <end position="86"/>
    </location>
</feature>
<name>A0A164XN72_9AGAM</name>
<keyword evidence="1 3" id="KW-0732">Signal</keyword>
<dbReference type="EMBL" id="KV419400">
    <property type="protein sequence ID" value="KZS96138.1"/>
    <property type="molecule type" value="Genomic_DNA"/>
</dbReference>
<evidence type="ECO:0000256" key="1">
    <source>
        <dbReference type="ARBA" id="ARBA00022729"/>
    </source>
</evidence>
<protein>
    <recommendedName>
        <fullName evidence="4">RlpA-like protein double-psi beta-barrel domain-containing protein</fullName>
    </recommendedName>
</protein>
<feature type="domain" description="RlpA-like protein double-psi beta-barrel" evidence="4">
    <location>
        <begin position="196"/>
        <end position="243"/>
    </location>
</feature>